<name>A0ABN9U1T6_9DINO</name>
<dbReference type="EMBL" id="CAUYUJ010015304">
    <property type="protein sequence ID" value="CAK0852268.1"/>
    <property type="molecule type" value="Genomic_DNA"/>
</dbReference>
<organism evidence="1 2">
    <name type="scientific">Prorocentrum cordatum</name>
    <dbReference type="NCBI Taxonomy" id="2364126"/>
    <lineage>
        <taxon>Eukaryota</taxon>
        <taxon>Sar</taxon>
        <taxon>Alveolata</taxon>
        <taxon>Dinophyceae</taxon>
        <taxon>Prorocentrales</taxon>
        <taxon>Prorocentraceae</taxon>
        <taxon>Prorocentrum</taxon>
    </lineage>
</organism>
<comment type="caution">
    <text evidence="1">The sequence shown here is derived from an EMBL/GenBank/DDBJ whole genome shotgun (WGS) entry which is preliminary data.</text>
</comment>
<sequence>MEATCMSTRARLKVLRMGSIIQADSSLLALLINGARLVSSSRTKASLAGAWVAKESDFATCDAYAGPEIAMVDDDGPLWVQAFVIGKTWDLKTPAGHKTYRCIRTEEGHVCTHALLRIWPDSSNGNLGARLREYHYRPPGGLPDMDTEQFAQDMRSSLVARCSDGI</sequence>
<dbReference type="Proteomes" id="UP001189429">
    <property type="component" value="Unassembled WGS sequence"/>
</dbReference>
<keyword evidence="2" id="KW-1185">Reference proteome</keyword>
<evidence type="ECO:0000313" key="2">
    <source>
        <dbReference type="Proteomes" id="UP001189429"/>
    </source>
</evidence>
<evidence type="ECO:0000313" key="1">
    <source>
        <dbReference type="EMBL" id="CAK0852268.1"/>
    </source>
</evidence>
<protein>
    <submittedName>
        <fullName evidence="1">Uncharacterized protein</fullName>
    </submittedName>
</protein>
<gene>
    <name evidence="1" type="ORF">PCOR1329_LOCUS44149</name>
</gene>
<accession>A0ABN9U1T6</accession>
<reference evidence="1" key="1">
    <citation type="submission" date="2023-10" db="EMBL/GenBank/DDBJ databases">
        <authorList>
            <person name="Chen Y."/>
            <person name="Shah S."/>
            <person name="Dougan E. K."/>
            <person name="Thang M."/>
            <person name="Chan C."/>
        </authorList>
    </citation>
    <scope>NUCLEOTIDE SEQUENCE [LARGE SCALE GENOMIC DNA]</scope>
</reference>
<proteinExistence type="predicted"/>